<name>A0A0H5C8V2_CYBJN</name>
<dbReference type="PROSITE" id="PS51184">
    <property type="entry name" value="JMJC"/>
    <property type="match status" value="1"/>
</dbReference>
<keyword evidence="4" id="KW-0862">Zinc</keyword>
<dbReference type="GO" id="GO:0000785">
    <property type="term" value="C:chromatin"/>
    <property type="evidence" value="ECO:0007669"/>
    <property type="project" value="TreeGrafter"/>
</dbReference>
<gene>
    <name evidence="11" type="primary">RBP2</name>
    <name evidence="11" type="ORF">BN1211_5560</name>
</gene>
<dbReference type="PROSITE" id="PS50016">
    <property type="entry name" value="ZF_PHD_2"/>
    <property type="match status" value="1"/>
</dbReference>
<dbReference type="SMART" id="SM00545">
    <property type="entry name" value="JmjN"/>
    <property type="match status" value="1"/>
</dbReference>
<dbReference type="InterPro" id="IPR019787">
    <property type="entry name" value="Znf_PHD-finger"/>
</dbReference>
<keyword evidence="2" id="KW-0479">Metal-binding</keyword>
<dbReference type="CDD" id="cd15544">
    <property type="entry name" value="PHD_BAZ1A_like"/>
    <property type="match status" value="1"/>
</dbReference>
<dbReference type="SMART" id="SM00558">
    <property type="entry name" value="JmjC"/>
    <property type="match status" value="1"/>
</dbReference>
<evidence type="ECO:0000259" key="9">
    <source>
        <dbReference type="PROSITE" id="PS51183"/>
    </source>
</evidence>
<protein>
    <submittedName>
        <fullName evidence="11">RBP2 protein</fullName>
        <ecNumber evidence="11">1.14.11.-</ecNumber>
    </submittedName>
</protein>
<evidence type="ECO:0000256" key="4">
    <source>
        <dbReference type="ARBA" id="ARBA00022833"/>
    </source>
</evidence>
<sequence length="725" mass="83670">MTLQQVPTLHPTEEQFDNPIGYLASPEIRRLGDRYGFVKVVPPEGFKPPLSINEHRFRFVPRLQNLKELNLINRCRMFFHKQLANFSKTHGLGVPASDHASICGKKVHFYDFFIECVKFYQPQGEGRKLPDISSSRLLHDEKVWLCLTAKFKLQRSLLMDFYEENLLQYFNFLANKPEFSATLIEEQYPTSLLQDTNGAVSEDEEGEDEGDENCLVCGKSSDPENTLLCDSCNKPFHRYCLSPPLSKIPKNSWCCDNCIIGNGYYGFKDSTVEYSLEDFKDLSDDFDKHHFPSGKPQDIDQLEREFWELVNNTDNNVKTNYGADIHKLLQGQVSGFPTKDYIPSRYRSGELRKKYNEYVERPMNLNNLPFNKESLLSYLDIDISGMTIPWIYVGSTFSTFCWHVEDQYTLSANYQHFGATKKWYGIPSHHAEKFESYVKSLAPDLFAKQPDILHQLITLVSPFTLDQAGIDCYTANQQPGEYIITYPRVYHAGFNAGYNFNEAVNFTMTSWLDYGVMASKNYRCSGMKGSVFDLWELMMTVLEKFEESDDDDEDDDDFDLELVQKCLDSMKVKLEDEYAIQATILDSLDIKPQRYNALAAKHSYELTEQEKKEREDGISCIKCKGFCTFAFVRHYEPYTASKSYIPVTPQASPQDTEEGDKRRCSKRIRVKSDAETFKISVYCLEDYLRLQHPNVSRDEFFIAHDLEDAKALVQSAEKKLSSLLS</sequence>
<keyword evidence="5" id="KW-0408">Iron</keyword>
<evidence type="ECO:0000256" key="7">
    <source>
        <dbReference type="PROSITE-ProRule" id="PRU00146"/>
    </source>
</evidence>
<dbReference type="PANTHER" id="PTHR10694:SF33">
    <property type="entry name" value="LYSINE-SPECIFIC DEMETHYLASE 5"/>
    <property type="match status" value="1"/>
</dbReference>
<dbReference type="Gene3D" id="2.30.30.1150">
    <property type="match status" value="1"/>
</dbReference>
<accession>A0A0H5C8V2</accession>
<dbReference type="SMART" id="SM00249">
    <property type="entry name" value="PHD"/>
    <property type="match status" value="1"/>
</dbReference>
<evidence type="ECO:0000259" key="10">
    <source>
        <dbReference type="PROSITE" id="PS51184"/>
    </source>
</evidence>
<dbReference type="Gene3D" id="2.60.120.650">
    <property type="entry name" value="Cupin"/>
    <property type="match status" value="2"/>
</dbReference>
<dbReference type="PROSITE" id="PS01359">
    <property type="entry name" value="ZF_PHD_1"/>
    <property type="match status" value="1"/>
</dbReference>
<dbReference type="GO" id="GO:0008270">
    <property type="term" value="F:zinc ion binding"/>
    <property type="evidence" value="ECO:0007669"/>
    <property type="project" value="UniProtKB-KW"/>
</dbReference>
<dbReference type="Pfam" id="PF02373">
    <property type="entry name" value="JmjC"/>
    <property type="match status" value="1"/>
</dbReference>
<evidence type="ECO:0000259" key="8">
    <source>
        <dbReference type="PROSITE" id="PS50016"/>
    </source>
</evidence>
<dbReference type="InterPro" id="IPR001965">
    <property type="entry name" value="Znf_PHD"/>
</dbReference>
<dbReference type="GO" id="GO:0005634">
    <property type="term" value="C:nucleus"/>
    <property type="evidence" value="ECO:0007669"/>
    <property type="project" value="UniProtKB-SubCell"/>
</dbReference>
<evidence type="ECO:0000313" key="12">
    <source>
        <dbReference type="Proteomes" id="UP000038830"/>
    </source>
</evidence>
<keyword evidence="11" id="KW-0560">Oxidoreductase</keyword>
<dbReference type="AlphaFoldDB" id="A0A0H5C8V2"/>
<evidence type="ECO:0000256" key="3">
    <source>
        <dbReference type="ARBA" id="ARBA00022771"/>
    </source>
</evidence>
<keyword evidence="3 7" id="KW-0863">Zinc-finger</keyword>
<feature type="domain" description="JmjN" evidence="9">
    <location>
        <begin position="6"/>
        <end position="49"/>
    </location>
</feature>
<feature type="domain" description="JmjC" evidence="10">
    <location>
        <begin position="357"/>
        <end position="523"/>
    </location>
</feature>
<reference evidence="12" key="1">
    <citation type="journal article" date="2015" name="J. Biotechnol.">
        <title>The structure of the Cyberlindnera jadinii genome and its relation to Candida utilis analyzed by the occurrence of single nucleotide polymorphisms.</title>
        <authorList>
            <person name="Rupp O."/>
            <person name="Brinkrolf K."/>
            <person name="Buerth C."/>
            <person name="Kunigo M."/>
            <person name="Schneider J."/>
            <person name="Jaenicke S."/>
            <person name="Goesmann A."/>
            <person name="Puehler A."/>
            <person name="Jaeger K.-E."/>
            <person name="Ernst J.F."/>
        </authorList>
    </citation>
    <scope>NUCLEOTIDE SEQUENCE [LARGE SCALE GENOMIC DNA]</scope>
    <source>
        <strain evidence="12">ATCC 18201 / CBS 1600 / BCRC 20928 / JCM 3617 / NBRC 0987 / NRRL Y-1542</strain>
    </source>
</reference>
<comment type="subcellular location">
    <subcellularLocation>
        <location evidence="1">Nucleus</location>
    </subcellularLocation>
</comment>
<evidence type="ECO:0000313" key="11">
    <source>
        <dbReference type="EMBL" id="CEP24673.1"/>
    </source>
</evidence>
<evidence type="ECO:0000256" key="5">
    <source>
        <dbReference type="ARBA" id="ARBA00023004"/>
    </source>
</evidence>
<dbReference type="InterPro" id="IPR019786">
    <property type="entry name" value="Zinc_finger_PHD-type_CS"/>
</dbReference>
<keyword evidence="6" id="KW-0539">Nucleus</keyword>
<dbReference type="GO" id="GO:0006355">
    <property type="term" value="P:regulation of DNA-templated transcription"/>
    <property type="evidence" value="ECO:0007669"/>
    <property type="project" value="TreeGrafter"/>
</dbReference>
<dbReference type="Pfam" id="PF00628">
    <property type="entry name" value="PHD"/>
    <property type="match status" value="1"/>
</dbReference>
<dbReference type="GO" id="GO:0034647">
    <property type="term" value="F:histone H3K4me/H3K4me2/H3K4me3 demethylase activity"/>
    <property type="evidence" value="ECO:0007669"/>
    <property type="project" value="TreeGrafter"/>
</dbReference>
<proteinExistence type="predicted"/>
<dbReference type="PANTHER" id="PTHR10694">
    <property type="entry name" value="LYSINE-SPECIFIC DEMETHYLASE"/>
    <property type="match status" value="1"/>
</dbReference>
<dbReference type="InterPro" id="IPR011011">
    <property type="entry name" value="Znf_FYVE_PHD"/>
</dbReference>
<dbReference type="SUPFAM" id="SSF51197">
    <property type="entry name" value="Clavaminate synthase-like"/>
    <property type="match status" value="1"/>
</dbReference>
<dbReference type="SUPFAM" id="SSF57903">
    <property type="entry name" value="FYVE/PHD zinc finger"/>
    <property type="match status" value="1"/>
</dbReference>
<dbReference type="Proteomes" id="UP000038830">
    <property type="component" value="Unassembled WGS sequence"/>
</dbReference>
<dbReference type="EMBL" id="CDQK01000006">
    <property type="protein sequence ID" value="CEP24673.1"/>
    <property type="molecule type" value="Genomic_DNA"/>
</dbReference>
<evidence type="ECO:0000256" key="2">
    <source>
        <dbReference type="ARBA" id="ARBA00022723"/>
    </source>
</evidence>
<dbReference type="PROSITE" id="PS51183">
    <property type="entry name" value="JMJN"/>
    <property type="match status" value="1"/>
</dbReference>
<dbReference type="EC" id="1.14.11.-" evidence="11"/>
<evidence type="ECO:0000256" key="6">
    <source>
        <dbReference type="ARBA" id="ARBA00023242"/>
    </source>
</evidence>
<dbReference type="InterPro" id="IPR003349">
    <property type="entry name" value="JmjN"/>
</dbReference>
<organism evidence="11 12">
    <name type="scientific">Cyberlindnera jadinii (strain ATCC 18201 / CBS 1600 / BCRC 20928 / JCM 3617 / NBRC 0987 / NRRL Y-1542)</name>
    <name type="common">Torula yeast</name>
    <name type="synonym">Candida utilis</name>
    <dbReference type="NCBI Taxonomy" id="983966"/>
    <lineage>
        <taxon>Eukaryota</taxon>
        <taxon>Fungi</taxon>
        <taxon>Dikarya</taxon>
        <taxon>Ascomycota</taxon>
        <taxon>Saccharomycotina</taxon>
        <taxon>Saccharomycetes</taxon>
        <taxon>Phaffomycetales</taxon>
        <taxon>Phaffomycetaceae</taxon>
        <taxon>Cyberlindnera</taxon>
    </lineage>
</organism>
<dbReference type="Pfam" id="PF02375">
    <property type="entry name" value="JmjN"/>
    <property type="match status" value="1"/>
</dbReference>
<feature type="domain" description="PHD-type" evidence="8">
    <location>
        <begin position="211"/>
        <end position="261"/>
    </location>
</feature>
<dbReference type="InterPro" id="IPR003347">
    <property type="entry name" value="JmjC_dom"/>
</dbReference>
<evidence type="ECO:0000256" key="1">
    <source>
        <dbReference type="ARBA" id="ARBA00004123"/>
    </source>
</evidence>